<dbReference type="GO" id="GO:0005637">
    <property type="term" value="C:nuclear inner membrane"/>
    <property type="evidence" value="ECO:0007669"/>
    <property type="project" value="UniProtKB-SubCell"/>
</dbReference>
<dbReference type="PANTHER" id="PTHR31587">
    <property type="entry name" value="TRANSMEMBRANE PROTEIN (DUF2215)"/>
    <property type="match status" value="1"/>
</dbReference>
<dbReference type="HOGENOM" id="CLU_043876_1_1_1"/>
<dbReference type="PANTHER" id="PTHR31587:SF3">
    <property type="entry name" value="EXPRESSED PROTEIN"/>
    <property type="match status" value="1"/>
</dbReference>
<evidence type="ECO:0000256" key="4">
    <source>
        <dbReference type="ARBA" id="ARBA00022729"/>
    </source>
</evidence>
<feature type="transmembrane region" description="Helical" evidence="9">
    <location>
        <begin position="230"/>
        <end position="250"/>
    </location>
</feature>
<keyword evidence="4" id="KW-0732">Signal</keyword>
<organism evidence="10 11">
    <name type="scientific">Amborella trichopoda</name>
    <dbReference type="NCBI Taxonomy" id="13333"/>
    <lineage>
        <taxon>Eukaryota</taxon>
        <taxon>Viridiplantae</taxon>
        <taxon>Streptophyta</taxon>
        <taxon>Embryophyta</taxon>
        <taxon>Tracheophyta</taxon>
        <taxon>Spermatophyta</taxon>
        <taxon>Magnoliopsida</taxon>
        <taxon>Amborellales</taxon>
        <taxon>Amborellaceae</taxon>
        <taxon>Amborella</taxon>
    </lineage>
</organism>
<feature type="transmembrane region" description="Helical" evidence="9">
    <location>
        <begin position="157"/>
        <end position="176"/>
    </location>
</feature>
<dbReference type="Gramene" id="ERN09530">
    <property type="protein sequence ID" value="ERN09530"/>
    <property type="gene ID" value="AMTR_s00029p00139330"/>
</dbReference>
<dbReference type="eggNOG" id="ENOG502QRSU">
    <property type="taxonomic scope" value="Eukaryota"/>
</dbReference>
<comment type="similarity">
    <text evidence="2">Belongs to the NEMP family.</text>
</comment>
<evidence type="ECO:0000256" key="1">
    <source>
        <dbReference type="ARBA" id="ARBA00004575"/>
    </source>
</evidence>
<evidence type="ECO:0000256" key="7">
    <source>
        <dbReference type="ARBA" id="ARBA00023242"/>
    </source>
</evidence>
<keyword evidence="7" id="KW-0539">Nucleus</keyword>
<evidence type="ECO:0000313" key="11">
    <source>
        <dbReference type="Proteomes" id="UP000017836"/>
    </source>
</evidence>
<evidence type="ECO:0000256" key="8">
    <source>
        <dbReference type="SAM" id="MobiDB-lite"/>
    </source>
</evidence>
<evidence type="ECO:0000256" key="6">
    <source>
        <dbReference type="ARBA" id="ARBA00023136"/>
    </source>
</evidence>
<protein>
    <submittedName>
        <fullName evidence="10">Uncharacterized protein</fullName>
    </submittedName>
</protein>
<evidence type="ECO:0000256" key="5">
    <source>
        <dbReference type="ARBA" id="ARBA00022989"/>
    </source>
</evidence>
<evidence type="ECO:0000256" key="2">
    <source>
        <dbReference type="ARBA" id="ARBA00005748"/>
    </source>
</evidence>
<accession>W1PQN5</accession>
<dbReference type="Proteomes" id="UP000017836">
    <property type="component" value="Unassembled WGS sequence"/>
</dbReference>
<dbReference type="Pfam" id="PF10225">
    <property type="entry name" value="NEMP"/>
    <property type="match status" value="1"/>
</dbReference>
<keyword evidence="3 9" id="KW-0812">Transmembrane</keyword>
<comment type="subcellular location">
    <subcellularLocation>
        <location evidence="1">Nucleus inner membrane</location>
        <topology evidence="1">Multi-pass membrane protein</topology>
        <orientation evidence="1">Nucleoplasmic side</orientation>
    </subcellularLocation>
</comment>
<proteinExistence type="inferred from homology"/>
<evidence type="ECO:0000313" key="10">
    <source>
        <dbReference type="EMBL" id="ERN09530.1"/>
    </source>
</evidence>
<evidence type="ECO:0000256" key="9">
    <source>
        <dbReference type="SAM" id="Phobius"/>
    </source>
</evidence>
<feature type="transmembrane region" description="Helical" evidence="9">
    <location>
        <begin position="133"/>
        <end position="151"/>
    </location>
</feature>
<reference evidence="11" key="1">
    <citation type="journal article" date="2013" name="Science">
        <title>The Amborella genome and the evolution of flowering plants.</title>
        <authorList>
            <consortium name="Amborella Genome Project"/>
        </authorList>
    </citation>
    <scope>NUCLEOTIDE SEQUENCE [LARGE SCALE GENOMIC DNA]</scope>
</reference>
<dbReference type="InterPro" id="IPR019358">
    <property type="entry name" value="NEMP_fam"/>
</dbReference>
<sequence>MFPEINASNPVLLVFPRVFVPSHGKSTSLALCDRVRVKGLSRLNLKSYPNSFRVAVTPSEKVPEAFHHKISVCLHQNASLGLCDCPLDEWETIQKGAWSSVISPYGERLVDVKFTDGFSGSVTISAEEESHPWRLAFLAFGLVVLLLAPYVSKWVPFYYTSSMLLGIIVVILILLFQGMKLLPTGRKNAFYLALYGSLVGLGSYIAHYFSTVVNSILLSFGLDEEMHSPVSIFLVVGILIAGAWLGYWGVRKFVLSEDGSVDIGVAQFVKWAMRIIGTVCILQSSKDALLATGSLAACWCLCSLMSCMRWRPRSGKRNMWHPPGNRTKAEFFRRTPPKMGAQKALIKASHNRQSPSNQYSWSGSPTRGLVLTPSRSTSQSQNYYSTVHKDPTRKRFSKKEWEEFTRESTREAIRELASSPEFTEWMIEHSDHIHLVPEATSDETTLSESDSSDETCEESCGISLSKWWS</sequence>
<feature type="region of interest" description="Disordered" evidence="8">
    <location>
        <begin position="348"/>
        <end position="389"/>
    </location>
</feature>
<dbReference type="EMBL" id="KI392980">
    <property type="protein sequence ID" value="ERN09530.1"/>
    <property type="molecule type" value="Genomic_DNA"/>
</dbReference>
<name>W1PQN5_AMBTC</name>
<evidence type="ECO:0000256" key="3">
    <source>
        <dbReference type="ARBA" id="ARBA00022692"/>
    </source>
</evidence>
<dbReference type="OMA" id="GRKSAFY"/>
<gene>
    <name evidence="10" type="ORF">AMTR_s00029p00139330</name>
</gene>
<feature type="transmembrane region" description="Helical" evidence="9">
    <location>
        <begin position="188"/>
        <end position="210"/>
    </location>
</feature>
<feature type="compositionally biased region" description="Polar residues" evidence="8">
    <location>
        <begin position="351"/>
        <end position="365"/>
    </location>
</feature>
<feature type="compositionally biased region" description="Polar residues" evidence="8">
    <location>
        <begin position="373"/>
        <end position="385"/>
    </location>
</feature>
<dbReference type="AlphaFoldDB" id="W1PQN5"/>
<keyword evidence="5 9" id="KW-1133">Transmembrane helix</keyword>
<keyword evidence="11" id="KW-1185">Reference proteome</keyword>
<keyword evidence="6 9" id="KW-0472">Membrane</keyword>